<organism evidence="1 2">
    <name type="scientific">Diplogelasinospora grovesii</name>
    <dbReference type="NCBI Taxonomy" id="303347"/>
    <lineage>
        <taxon>Eukaryota</taxon>
        <taxon>Fungi</taxon>
        <taxon>Dikarya</taxon>
        <taxon>Ascomycota</taxon>
        <taxon>Pezizomycotina</taxon>
        <taxon>Sordariomycetes</taxon>
        <taxon>Sordariomycetidae</taxon>
        <taxon>Sordariales</taxon>
        <taxon>Diplogelasinosporaceae</taxon>
        <taxon>Diplogelasinospora</taxon>
    </lineage>
</organism>
<reference evidence="2" key="1">
    <citation type="journal article" date="2023" name="Mol. Phylogenet. Evol.">
        <title>Genome-scale phylogeny and comparative genomics of the fungal order Sordariales.</title>
        <authorList>
            <person name="Hensen N."/>
            <person name="Bonometti L."/>
            <person name="Westerberg I."/>
            <person name="Brannstrom I.O."/>
            <person name="Guillou S."/>
            <person name="Cros-Aarteil S."/>
            <person name="Calhoun S."/>
            <person name="Haridas S."/>
            <person name="Kuo A."/>
            <person name="Mondo S."/>
            <person name="Pangilinan J."/>
            <person name="Riley R."/>
            <person name="LaButti K."/>
            <person name="Andreopoulos B."/>
            <person name="Lipzen A."/>
            <person name="Chen C."/>
            <person name="Yan M."/>
            <person name="Daum C."/>
            <person name="Ng V."/>
            <person name="Clum A."/>
            <person name="Steindorff A."/>
            <person name="Ohm R.A."/>
            <person name="Martin F."/>
            <person name="Silar P."/>
            <person name="Natvig D.O."/>
            <person name="Lalanne C."/>
            <person name="Gautier V."/>
            <person name="Ament-Velasquez S.L."/>
            <person name="Kruys A."/>
            <person name="Hutchinson M.I."/>
            <person name="Powell A.J."/>
            <person name="Barry K."/>
            <person name="Miller A.N."/>
            <person name="Grigoriev I.V."/>
            <person name="Debuchy R."/>
            <person name="Gladieux P."/>
            <person name="Hiltunen Thoren M."/>
            <person name="Johannesson H."/>
        </authorList>
    </citation>
    <scope>NUCLEOTIDE SEQUENCE [LARGE SCALE GENOMIC DNA]</scope>
    <source>
        <strain evidence="2">CBS 340.73</strain>
    </source>
</reference>
<protein>
    <submittedName>
        <fullName evidence="1">Acid phosphatase-domain-containing protein</fullName>
    </submittedName>
</protein>
<dbReference type="EMBL" id="MU853815">
    <property type="protein sequence ID" value="KAK3939202.1"/>
    <property type="molecule type" value="Genomic_DNA"/>
</dbReference>
<dbReference type="InterPro" id="IPR036412">
    <property type="entry name" value="HAD-like_sf"/>
</dbReference>
<dbReference type="Gene3D" id="3.40.50.1000">
    <property type="entry name" value="HAD superfamily/HAD-like"/>
    <property type="match status" value="1"/>
</dbReference>
<dbReference type="SUPFAM" id="SSF56784">
    <property type="entry name" value="HAD-like"/>
    <property type="match status" value="1"/>
</dbReference>
<comment type="caution">
    <text evidence="1">The sequence shown here is derived from an EMBL/GenBank/DDBJ whole genome shotgun (WGS) entry which is preliminary data.</text>
</comment>
<dbReference type="Proteomes" id="UP001303473">
    <property type="component" value="Unassembled WGS sequence"/>
</dbReference>
<dbReference type="PANTHER" id="PTHR17901">
    <property type="entry name" value="MAGNESIUM-DEPENDENT PHOSPHATASE 1 MDP1"/>
    <property type="match status" value="1"/>
</dbReference>
<dbReference type="AlphaFoldDB" id="A0AAN6N4U1"/>
<dbReference type="InterPro" id="IPR023214">
    <property type="entry name" value="HAD_sf"/>
</dbReference>
<accession>A0AAN6N4U1</accession>
<keyword evidence="2" id="KW-1185">Reference proteome</keyword>
<dbReference type="PANTHER" id="PTHR17901:SF14">
    <property type="entry name" value="MAGNESIUM-DEPENDENT PHOSPHATASE 1"/>
    <property type="match status" value="1"/>
</dbReference>
<gene>
    <name evidence="1" type="ORF">QBC46DRAFT_355226</name>
</gene>
<proteinExistence type="predicted"/>
<dbReference type="Pfam" id="PF12689">
    <property type="entry name" value="Acid_PPase"/>
    <property type="match status" value="1"/>
</dbReference>
<name>A0AAN6N4U1_9PEZI</name>
<evidence type="ECO:0000313" key="2">
    <source>
        <dbReference type="Proteomes" id="UP001303473"/>
    </source>
</evidence>
<sequence length="440" mass="51986">MAPPYPKLVAFDLDGTAWSGWLKEERFGRKGWVNENQKEDNIGVVEIRSSGDMILIDRMNADDTRSQCWVARDLPIIIRDLRKRGTLIAIASRNTHKAMAIRALWMIKVKDPKDGRVKPLTDLIDYLEVQDVPKTTHFERFKNWSGRRFHQMMLIDDKAENRIVEWWQGATFVKVKDSNSGVTWTDYNEGLDKWRRYRQIQFRMPGRIRGASRTKLIGYASADAATAQRYKRGERRLATGRPARWGYALYVADDPRVSEWFATWRRENDPANHWVCAIYTRDWDAFRAMDKVWIPNNKTRQVDNMHQTDAQTAESQERLDNWIKDAYWVQEPFIAFCRHQRMTRQDNDMYWLGARERFSEMVIYPNLQDALFYGEPLPLAEAVARRENTRSWPVLDWHMRGEEWNIQANGETVRDFEKHGEIFSFIRRDLYPSATPLAIL</sequence>
<dbReference type="InterPro" id="IPR010036">
    <property type="entry name" value="MDP_1_eu_arc"/>
</dbReference>
<dbReference type="GO" id="GO:0003993">
    <property type="term" value="F:acid phosphatase activity"/>
    <property type="evidence" value="ECO:0007669"/>
    <property type="project" value="TreeGrafter"/>
</dbReference>
<evidence type="ECO:0000313" key="1">
    <source>
        <dbReference type="EMBL" id="KAK3939202.1"/>
    </source>
</evidence>